<dbReference type="InterPro" id="IPR002347">
    <property type="entry name" value="SDR_fam"/>
</dbReference>
<evidence type="ECO:0008006" key="6">
    <source>
        <dbReference type="Google" id="ProtNLM"/>
    </source>
</evidence>
<evidence type="ECO:0000256" key="2">
    <source>
        <dbReference type="ARBA" id="ARBA00022857"/>
    </source>
</evidence>
<accession>A0A916UDA6</accession>
<evidence type="ECO:0000256" key="1">
    <source>
        <dbReference type="ARBA" id="ARBA00006484"/>
    </source>
</evidence>
<keyword evidence="3" id="KW-0560">Oxidoreductase</keyword>
<reference evidence="4" key="2">
    <citation type="submission" date="2020-09" db="EMBL/GenBank/DDBJ databases">
        <authorList>
            <person name="Sun Q."/>
            <person name="Zhou Y."/>
        </authorList>
    </citation>
    <scope>NUCLEOTIDE SEQUENCE</scope>
    <source>
        <strain evidence="4">CGMCC 1.10998</strain>
    </source>
</reference>
<dbReference type="PRINTS" id="PR00081">
    <property type="entry name" value="GDHRDH"/>
</dbReference>
<organism evidence="4 5">
    <name type="scientific">Undibacterium terreum</name>
    <dbReference type="NCBI Taxonomy" id="1224302"/>
    <lineage>
        <taxon>Bacteria</taxon>
        <taxon>Pseudomonadati</taxon>
        <taxon>Pseudomonadota</taxon>
        <taxon>Betaproteobacteria</taxon>
        <taxon>Burkholderiales</taxon>
        <taxon>Oxalobacteraceae</taxon>
        <taxon>Undibacterium</taxon>
    </lineage>
</organism>
<evidence type="ECO:0000313" key="5">
    <source>
        <dbReference type="Proteomes" id="UP000637423"/>
    </source>
</evidence>
<protein>
    <recommendedName>
        <fullName evidence="6">Short-chain dehydrogenase</fullName>
    </recommendedName>
</protein>
<dbReference type="Pfam" id="PF00106">
    <property type="entry name" value="adh_short"/>
    <property type="match status" value="1"/>
</dbReference>
<evidence type="ECO:0000256" key="3">
    <source>
        <dbReference type="ARBA" id="ARBA00023002"/>
    </source>
</evidence>
<dbReference type="AlphaFoldDB" id="A0A916UDA6"/>
<dbReference type="GO" id="GO:0016491">
    <property type="term" value="F:oxidoreductase activity"/>
    <property type="evidence" value="ECO:0007669"/>
    <property type="project" value="UniProtKB-KW"/>
</dbReference>
<dbReference type="PANTHER" id="PTHR43391">
    <property type="entry name" value="RETINOL DEHYDROGENASE-RELATED"/>
    <property type="match status" value="1"/>
</dbReference>
<reference evidence="4" key="1">
    <citation type="journal article" date="2014" name="Int. J. Syst. Evol. Microbiol.">
        <title>Complete genome sequence of Corynebacterium casei LMG S-19264T (=DSM 44701T), isolated from a smear-ripened cheese.</title>
        <authorList>
            <consortium name="US DOE Joint Genome Institute (JGI-PGF)"/>
            <person name="Walter F."/>
            <person name="Albersmeier A."/>
            <person name="Kalinowski J."/>
            <person name="Ruckert C."/>
        </authorList>
    </citation>
    <scope>NUCLEOTIDE SEQUENCE</scope>
    <source>
        <strain evidence="4">CGMCC 1.10998</strain>
    </source>
</reference>
<dbReference type="RefSeq" id="WP_188565139.1">
    <property type="nucleotide sequence ID" value="NZ_BMED01000001.1"/>
</dbReference>
<sequence length="281" mass="29792">MLSQQHPYTPQHPDSPLAIVTGAGSGIGYALSLALSARQIDVLAIDCDISALAGLPRIHAHQIDVTDIAGMQQLADSLAHRPVQYVFANAGTGAPGSMLSAPLPAWQRAWDVNVIGVLHTLRCWWPHLVAGQGKAVATVSTAALQCYPGAALYRATKSALLSALESLHYESRGSSVALHALCPGLVQSNIAANSIKSGIKSSGETAAETRPTDPFSTWLQQAMKTAETAEHFAARVLAQLIDDDDPPPFYWLTHAESLPWIEGRHRAVLAGQPFADFGVGP</sequence>
<dbReference type="SUPFAM" id="SSF51735">
    <property type="entry name" value="NAD(P)-binding Rossmann-fold domains"/>
    <property type="match status" value="1"/>
</dbReference>
<gene>
    <name evidence="4" type="ORF">GCM10011396_13290</name>
</gene>
<dbReference type="CDD" id="cd05233">
    <property type="entry name" value="SDR_c"/>
    <property type="match status" value="1"/>
</dbReference>
<proteinExistence type="inferred from homology"/>
<dbReference type="PANTHER" id="PTHR43391:SF14">
    <property type="entry name" value="DEHYDROGENASE_REDUCTASE SDR FAMILY PROTEIN 7-LIKE"/>
    <property type="match status" value="1"/>
</dbReference>
<dbReference type="Gene3D" id="3.40.50.720">
    <property type="entry name" value="NAD(P)-binding Rossmann-like Domain"/>
    <property type="match status" value="1"/>
</dbReference>
<evidence type="ECO:0000313" key="4">
    <source>
        <dbReference type="EMBL" id="GGC67641.1"/>
    </source>
</evidence>
<comment type="caution">
    <text evidence="4">The sequence shown here is derived from an EMBL/GenBank/DDBJ whole genome shotgun (WGS) entry which is preliminary data.</text>
</comment>
<name>A0A916UDA6_9BURK</name>
<dbReference type="Proteomes" id="UP000637423">
    <property type="component" value="Unassembled WGS sequence"/>
</dbReference>
<keyword evidence="2" id="KW-0521">NADP</keyword>
<dbReference type="InterPro" id="IPR036291">
    <property type="entry name" value="NAD(P)-bd_dom_sf"/>
</dbReference>
<comment type="similarity">
    <text evidence="1">Belongs to the short-chain dehydrogenases/reductases (SDR) family.</text>
</comment>
<keyword evidence="5" id="KW-1185">Reference proteome</keyword>
<dbReference type="EMBL" id="BMED01000001">
    <property type="protein sequence ID" value="GGC67641.1"/>
    <property type="molecule type" value="Genomic_DNA"/>
</dbReference>